<evidence type="ECO:0000256" key="8">
    <source>
        <dbReference type="SAM" id="MobiDB-lite"/>
    </source>
</evidence>
<evidence type="ECO:0000256" key="4">
    <source>
        <dbReference type="ARBA" id="ARBA00022729"/>
    </source>
</evidence>
<reference evidence="9 10" key="1">
    <citation type="submission" date="2016-04" db="EMBL/GenBank/DDBJ databases">
        <title>Evolutionary innovation and constraint leading to complex multicellularity in the Ascomycota.</title>
        <authorList>
            <person name="Cisse O."/>
            <person name="Nguyen A."/>
            <person name="Hewitt D.A."/>
            <person name="Jedd G."/>
            <person name="Stajich J.E."/>
        </authorList>
    </citation>
    <scope>NUCLEOTIDE SEQUENCE [LARGE SCALE GENOMIC DNA]</scope>
    <source>
        <strain evidence="9 10">DAH-3</strain>
    </source>
</reference>
<dbReference type="Gene3D" id="3.40.50.1820">
    <property type="entry name" value="alpha/beta hydrolase"/>
    <property type="match status" value="1"/>
</dbReference>
<evidence type="ECO:0000256" key="5">
    <source>
        <dbReference type="ARBA" id="ARBA00022801"/>
    </source>
</evidence>
<dbReference type="PANTHER" id="PTHR11802">
    <property type="entry name" value="SERINE PROTEASE FAMILY S10 SERINE CARBOXYPEPTIDASE"/>
    <property type="match status" value="1"/>
</dbReference>
<evidence type="ECO:0000256" key="1">
    <source>
        <dbReference type="ARBA" id="ARBA00009431"/>
    </source>
</evidence>
<keyword evidence="10" id="KW-1185">Reference proteome</keyword>
<keyword evidence="3 7" id="KW-0645">Protease</keyword>
<sequence>MAICNIRASSIAILTLLLGFAVAEQAVFNNHIHHSTVLGEFKQSDRKVESHNDQLRKDDEPSFESFESSPLQGENGKPNGGDWDFIFTSSVFPNHHLRVKSPLELGVDSYSGYITVDESKNFFFWFFESRREPATDPLILWLNGGPGCSSLFGLFEELGPSRINEDGINLDYNKYSWNNNANLMFLDQPLGTGFSYGNVNVSSTTAAAKDVFAFLTLFLQNFPKYSNRDFYIAGESYAGHYIPAIAKAILEHTKGNSKEFYSVASQTEVDAIPKINLKSILIGNGYVNPLIQYLKYPEMACDNRYGPVLTEYDCTYMRTLYPMCADLIRKCDSTGSQLSCAFAENFCDSLMFSPIEDAGIDVYDVRHLCPSTDTTPCYPLDAAMEKYLNQPSVMKAIGAEVEKFKACNAQVDDQFFITGDMMKTYVDEIPVLLEQGMPILIYAGEADYICNWKGCLAWVESLEWSGSLEFSSTSFSKFGGEKNWGLVKSYANLTFLIIHDSGHFVPLNAPEAASVMIDQWISGNYNLDPILP</sequence>
<dbReference type="PROSITE" id="PS00560">
    <property type="entry name" value="CARBOXYPEPT_SER_HIS"/>
    <property type="match status" value="1"/>
</dbReference>
<dbReference type="InterPro" id="IPR018202">
    <property type="entry name" value="Ser_caboxypep_ser_AS"/>
</dbReference>
<dbReference type="EMBL" id="LXFE01000629">
    <property type="protein sequence ID" value="OLL24784.1"/>
    <property type="molecule type" value="Genomic_DNA"/>
</dbReference>
<evidence type="ECO:0000256" key="6">
    <source>
        <dbReference type="ARBA" id="ARBA00023180"/>
    </source>
</evidence>
<protein>
    <recommendedName>
        <fullName evidence="7">Carboxypeptidase</fullName>
        <ecNumber evidence="7">3.4.16.-</ecNumber>
    </recommendedName>
</protein>
<dbReference type="Gene3D" id="1.10.287.410">
    <property type="match status" value="1"/>
</dbReference>
<gene>
    <name evidence="9" type="ORF">NEOLI_004914</name>
</gene>
<dbReference type="AlphaFoldDB" id="A0A1U7LQ63"/>
<evidence type="ECO:0000313" key="9">
    <source>
        <dbReference type="EMBL" id="OLL24784.1"/>
    </source>
</evidence>
<dbReference type="InterPro" id="IPR029058">
    <property type="entry name" value="AB_hydrolase_fold"/>
</dbReference>
<dbReference type="InterPro" id="IPR001563">
    <property type="entry name" value="Peptidase_S10"/>
</dbReference>
<dbReference type="GO" id="GO:0004185">
    <property type="term" value="F:serine-type carboxypeptidase activity"/>
    <property type="evidence" value="ECO:0007669"/>
    <property type="project" value="UniProtKB-UniRule"/>
</dbReference>
<evidence type="ECO:0000256" key="2">
    <source>
        <dbReference type="ARBA" id="ARBA00022645"/>
    </source>
</evidence>
<dbReference type="STRING" id="1198029.A0A1U7LQ63"/>
<dbReference type="GO" id="GO:0006508">
    <property type="term" value="P:proteolysis"/>
    <property type="evidence" value="ECO:0007669"/>
    <property type="project" value="UniProtKB-KW"/>
</dbReference>
<dbReference type="PANTHER" id="PTHR11802:SF113">
    <property type="entry name" value="SERINE CARBOXYPEPTIDASE CTSA-4.1"/>
    <property type="match status" value="1"/>
</dbReference>
<feature type="compositionally biased region" description="Basic and acidic residues" evidence="8">
    <location>
        <begin position="48"/>
        <end position="60"/>
    </location>
</feature>
<evidence type="ECO:0000256" key="7">
    <source>
        <dbReference type="RuleBase" id="RU361156"/>
    </source>
</evidence>
<dbReference type="GO" id="GO:0000324">
    <property type="term" value="C:fungal-type vacuole"/>
    <property type="evidence" value="ECO:0007669"/>
    <property type="project" value="TreeGrafter"/>
</dbReference>
<evidence type="ECO:0000313" key="10">
    <source>
        <dbReference type="Proteomes" id="UP000186594"/>
    </source>
</evidence>
<keyword evidence="4 7" id="KW-0732">Signal</keyword>
<comment type="similarity">
    <text evidence="1 7">Belongs to the peptidase S10 family.</text>
</comment>
<dbReference type="EC" id="3.4.16.-" evidence="7"/>
<keyword evidence="5 7" id="KW-0378">Hydrolase</keyword>
<comment type="caution">
    <text evidence="9">The sequence shown here is derived from an EMBL/GenBank/DDBJ whole genome shotgun (WGS) entry which is preliminary data.</text>
</comment>
<feature type="region of interest" description="Disordered" evidence="8">
    <location>
        <begin position="48"/>
        <end position="77"/>
    </location>
</feature>
<dbReference type="PROSITE" id="PS00131">
    <property type="entry name" value="CARBOXYPEPT_SER_SER"/>
    <property type="match status" value="1"/>
</dbReference>
<dbReference type="Pfam" id="PF00450">
    <property type="entry name" value="Peptidase_S10"/>
    <property type="match status" value="1"/>
</dbReference>
<keyword evidence="6" id="KW-0325">Glycoprotein</keyword>
<accession>A0A1U7LQ63</accession>
<keyword evidence="2 7" id="KW-0121">Carboxypeptidase</keyword>
<name>A0A1U7LQ63_NEOID</name>
<dbReference type="OrthoDB" id="443318at2759"/>
<proteinExistence type="inferred from homology"/>
<evidence type="ECO:0000256" key="3">
    <source>
        <dbReference type="ARBA" id="ARBA00022670"/>
    </source>
</evidence>
<dbReference type="PRINTS" id="PR00724">
    <property type="entry name" value="CRBOXYPTASEC"/>
</dbReference>
<organism evidence="9 10">
    <name type="scientific">Neolecta irregularis (strain DAH-3)</name>
    <dbReference type="NCBI Taxonomy" id="1198029"/>
    <lineage>
        <taxon>Eukaryota</taxon>
        <taxon>Fungi</taxon>
        <taxon>Dikarya</taxon>
        <taxon>Ascomycota</taxon>
        <taxon>Taphrinomycotina</taxon>
        <taxon>Neolectales</taxon>
        <taxon>Neolectaceae</taxon>
        <taxon>Neolecta</taxon>
    </lineage>
</organism>
<feature type="signal peptide" evidence="7">
    <location>
        <begin position="1"/>
        <end position="23"/>
    </location>
</feature>
<feature type="chain" id="PRO_5011831858" description="Carboxypeptidase" evidence="7">
    <location>
        <begin position="24"/>
        <end position="532"/>
    </location>
</feature>
<dbReference type="Proteomes" id="UP000186594">
    <property type="component" value="Unassembled WGS sequence"/>
</dbReference>
<dbReference type="InterPro" id="IPR033124">
    <property type="entry name" value="Ser_caboxypep_his_AS"/>
</dbReference>
<dbReference type="SUPFAM" id="SSF53474">
    <property type="entry name" value="alpha/beta-Hydrolases"/>
    <property type="match status" value="1"/>
</dbReference>